<dbReference type="OrthoDB" id="584137at2759"/>
<feature type="compositionally biased region" description="Low complexity" evidence="2">
    <location>
        <begin position="477"/>
        <end position="493"/>
    </location>
</feature>
<sequence length="567" mass="63806">MAAEMISSAVVGETLNRVVSRLVSGGSHNDDGMRGNSMERLEMAHSRMEAVLDLSTRWPVTDVSLLRWRRRLKRATEECDGALRRRRRKQRAVEDEAAAVSRSSFPRRVAHAARSYVVSALIGGYDSSSSSDVRRFERVADGASEFLKLVELGGTTRPRLAFFDDPLIGRIMAGETLRYLALRGSRLYYVGARPMSFEERGVEAMVGFVVQDFEAPSRSFSVGLMMRLSESTDVLGTMIDCMQSVVTSHFRVAAEEVRKELIQLPTQDLTWVARSPYGHNKYWIDVHTTLTQWYRPNPLCCTEHQHSHLDDMGTSPSPATPLSTTYPEHVIALQLQCYVPAPTTDQSPNDDHGREEQLLPPPLNMKLSMLFIPHDTPDPEEEDDDGEKHGGSYGHHHQSRALEVIDEEERDGGACQLQDVDERLLPRAMDRLRRNAASRTYQVCLTSGHGAAHICVEKTSPSTASASGRRRRRIRRSSTGGAAAAARSAARSSVGTRQGETAEKRRERYSIEGWRESARQLLKLWVVRSSEKLRGSVSSWTTEHYYKNTPQCQFLSSNRYRFQAQHL</sequence>
<dbReference type="EMBL" id="CM000149">
    <property type="protein sequence ID" value="EAZ20494.1"/>
    <property type="molecule type" value="Genomic_DNA"/>
</dbReference>
<dbReference type="PROSITE" id="PS01159">
    <property type="entry name" value="WW_DOMAIN_1"/>
    <property type="match status" value="1"/>
</dbReference>
<dbReference type="AlphaFoldDB" id="A0A8J8XJS3"/>
<feature type="region of interest" description="Disordered" evidence="2">
    <location>
        <begin position="372"/>
        <end position="398"/>
    </location>
</feature>
<dbReference type="SMART" id="SM01157">
    <property type="entry name" value="DUF1719"/>
    <property type="match status" value="1"/>
</dbReference>
<reference evidence="4" key="1">
    <citation type="journal article" date="2005" name="PLoS Biol.">
        <title>The genomes of Oryza sativa: a history of duplications.</title>
        <authorList>
            <person name="Yu J."/>
            <person name="Wang J."/>
            <person name="Lin W."/>
            <person name="Li S."/>
            <person name="Li H."/>
            <person name="Zhou J."/>
            <person name="Ni P."/>
            <person name="Dong W."/>
            <person name="Hu S."/>
            <person name="Zeng C."/>
            <person name="Zhang J."/>
            <person name="Zhang Y."/>
            <person name="Li R."/>
            <person name="Xu Z."/>
            <person name="Li S."/>
            <person name="Li X."/>
            <person name="Zheng H."/>
            <person name="Cong L."/>
            <person name="Lin L."/>
            <person name="Yin J."/>
            <person name="Geng J."/>
            <person name="Li G."/>
            <person name="Shi J."/>
            <person name="Liu J."/>
            <person name="Lv H."/>
            <person name="Li J."/>
            <person name="Wang J."/>
            <person name="Deng Y."/>
            <person name="Ran L."/>
            <person name="Shi X."/>
            <person name="Wang X."/>
            <person name="Wu Q."/>
            <person name="Li C."/>
            <person name="Ren X."/>
            <person name="Wang J."/>
            <person name="Wang X."/>
            <person name="Li D."/>
            <person name="Liu D."/>
            <person name="Zhang X."/>
            <person name="Ji Z."/>
            <person name="Zhao W."/>
            <person name="Sun Y."/>
            <person name="Zhang Z."/>
            <person name="Bao J."/>
            <person name="Han Y."/>
            <person name="Dong L."/>
            <person name="Ji J."/>
            <person name="Chen P."/>
            <person name="Wu S."/>
            <person name="Liu J."/>
            <person name="Xiao Y."/>
            <person name="Bu D."/>
            <person name="Tan J."/>
            <person name="Yang L."/>
            <person name="Ye C."/>
            <person name="Zhang J."/>
            <person name="Xu J."/>
            <person name="Zhou Y."/>
            <person name="Yu Y."/>
            <person name="Zhang B."/>
            <person name="Zhuang S."/>
            <person name="Wei H."/>
            <person name="Liu B."/>
            <person name="Lei M."/>
            <person name="Yu H."/>
            <person name="Li Y."/>
            <person name="Xu H."/>
            <person name="Wei S."/>
            <person name="He X."/>
            <person name="Fang L."/>
            <person name="Zhang Z."/>
            <person name="Zhang Y."/>
            <person name="Huang X."/>
            <person name="Su Z."/>
            <person name="Tong W."/>
            <person name="Li J."/>
            <person name="Tong Z."/>
            <person name="Li S."/>
            <person name="Ye J."/>
            <person name="Wang L."/>
            <person name="Fang L."/>
            <person name="Lei T."/>
            <person name="Chen C."/>
            <person name="Chen H."/>
            <person name="Xu Z."/>
            <person name="Li H."/>
            <person name="Huang H."/>
            <person name="Zhang F."/>
            <person name="Xu H."/>
            <person name="Li N."/>
            <person name="Zhao C."/>
            <person name="Li S."/>
            <person name="Dong L."/>
            <person name="Huang Y."/>
            <person name="Li L."/>
            <person name="Xi Y."/>
            <person name="Qi Q."/>
            <person name="Li W."/>
            <person name="Zhang B."/>
            <person name="Hu W."/>
            <person name="Zhang Y."/>
            <person name="Tian X."/>
            <person name="Jiao Y."/>
            <person name="Liang X."/>
            <person name="Jin J."/>
            <person name="Gao L."/>
            <person name="Zheng W."/>
            <person name="Hao B."/>
            <person name="Liu S."/>
            <person name="Wang W."/>
            <person name="Yuan L."/>
            <person name="Cao M."/>
            <person name="McDermott J."/>
            <person name="Samudrala R."/>
            <person name="Wang J."/>
            <person name="Wong G.K."/>
            <person name="Yang H."/>
        </authorList>
    </citation>
    <scope>NUCLEOTIDE SEQUENCE [LARGE SCALE GENOMIC DNA]</scope>
</reference>
<reference evidence="4" key="2">
    <citation type="submission" date="2008-12" db="EMBL/GenBank/DDBJ databases">
        <title>Improved gene annotation of the rice (Oryza sativa) genomes.</title>
        <authorList>
            <person name="Wang J."/>
            <person name="Li R."/>
            <person name="Fan W."/>
            <person name="Huang Q."/>
            <person name="Zhang J."/>
            <person name="Zhou Y."/>
            <person name="Hu Y."/>
            <person name="Zi S."/>
            <person name="Li J."/>
            <person name="Ni P."/>
            <person name="Zheng H."/>
            <person name="Zhang Y."/>
            <person name="Zhao M."/>
            <person name="Hao Q."/>
            <person name="McDermott J."/>
            <person name="Samudrala R."/>
            <person name="Kristiansen K."/>
            <person name="Wong G.K.-S."/>
        </authorList>
    </citation>
    <scope>NUCLEOTIDE SEQUENCE</scope>
</reference>
<dbReference type="Pfam" id="PF08224">
    <property type="entry name" value="DUF1719"/>
    <property type="match status" value="1"/>
</dbReference>
<name>A0A8J8XJS3_ORYSJ</name>
<dbReference type="InterPro" id="IPR001202">
    <property type="entry name" value="WW_dom"/>
</dbReference>
<evidence type="ECO:0000313" key="4">
    <source>
        <dbReference type="EMBL" id="EAZ20494.1"/>
    </source>
</evidence>
<organism evidence="4">
    <name type="scientific">Oryza sativa subsp. japonica</name>
    <name type="common">Rice</name>
    <dbReference type="NCBI Taxonomy" id="39947"/>
    <lineage>
        <taxon>Eukaryota</taxon>
        <taxon>Viridiplantae</taxon>
        <taxon>Streptophyta</taxon>
        <taxon>Embryophyta</taxon>
        <taxon>Tracheophyta</taxon>
        <taxon>Spermatophyta</taxon>
        <taxon>Magnoliopsida</taxon>
        <taxon>Liliopsida</taxon>
        <taxon>Poales</taxon>
        <taxon>Poaceae</taxon>
        <taxon>BOP clade</taxon>
        <taxon>Oryzoideae</taxon>
        <taxon>Oryzeae</taxon>
        <taxon>Oryzinae</taxon>
        <taxon>Oryza</taxon>
        <taxon>Oryza sativa</taxon>
    </lineage>
</organism>
<feature type="region of interest" description="Disordered" evidence="2">
    <location>
        <begin position="460"/>
        <end position="506"/>
    </location>
</feature>
<evidence type="ECO:0000256" key="2">
    <source>
        <dbReference type="SAM" id="MobiDB-lite"/>
    </source>
</evidence>
<dbReference type="Proteomes" id="UP000007752">
    <property type="component" value="Chromosome 12"/>
</dbReference>
<feature type="domain" description="WW" evidence="3">
    <location>
        <begin position="271"/>
        <end position="296"/>
    </location>
</feature>
<dbReference type="PANTHER" id="PTHR33377">
    <property type="entry name" value="OS10G0134700 PROTEIN-RELATED"/>
    <property type="match status" value="1"/>
</dbReference>
<accession>A0A8J8XJS3</accession>
<dbReference type="HOGENOM" id="CLU_022287_1_0_1"/>
<gene>
    <name evidence="4" type="ORF">OsJ_36101</name>
</gene>
<keyword evidence="1" id="KW-0175">Coiled coil</keyword>
<evidence type="ECO:0000256" key="1">
    <source>
        <dbReference type="SAM" id="Coils"/>
    </source>
</evidence>
<protein>
    <recommendedName>
        <fullName evidence="3">WW domain-containing protein</fullName>
    </recommendedName>
</protein>
<evidence type="ECO:0000259" key="3">
    <source>
        <dbReference type="PROSITE" id="PS01159"/>
    </source>
</evidence>
<dbReference type="PANTHER" id="PTHR33377:SF107">
    <property type="entry name" value="OS12G0483450 PROTEIN"/>
    <property type="match status" value="1"/>
</dbReference>
<dbReference type="InterPro" id="IPR013181">
    <property type="entry name" value="DUF1719"/>
</dbReference>
<feature type="coiled-coil region" evidence="1">
    <location>
        <begin position="65"/>
        <end position="92"/>
    </location>
</feature>
<proteinExistence type="predicted"/>